<protein>
    <submittedName>
        <fullName evidence="2">DinB family protein</fullName>
    </submittedName>
</protein>
<dbReference type="RefSeq" id="WP_157293532.1">
    <property type="nucleotide sequence ID" value="NZ_JBHTCT010000038.1"/>
</dbReference>
<proteinExistence type="predicted"/>
<evidence type="ECO:0000313" key="2">
    <source>
        <dbReference type="EMBL" id="MFC7366704.1"/>
    </source>
</evidence>
<evidence type="ECO:0000313" key="3">
    <source>
        <dbReference type="Proteomes" id="UP001596483"/>
    </source>
</evidence>
<comment type="caution">
    <text evidence="2">The sequence shown here is derived from an EMBL/GenBank/DDBJ whole genome shotgun (WGS) entry which is preliminary data.</text>
</comment>
<name>A0ABW2NH53_9BACL</name>
<dbReference type="EMBL" id="JBHTCT010000038">
    <property type="protein sequence ID" value="MFC7366704.1"/>
    <property type="molecule type" value="Genomic_DNA"/>
</dbReference>
<reference evidence="3" key="1">
    <citation type="journal article" date="2019" name="Int. J. Syst. Evol. Microbiol.">
        <title>The Global Catalogue of Microorganisms (GCM) 10K type strain sequencing project: providing services to taxonomists for standard genome sequencing and annotation.</title>
        <authorList>
            <consortium name="The Broad Institute Genomics Platform"/>
            <consortium name="The Broad Institute Genome Sequencing Center for Infectious Disease"/>
            <person name="Wu L."/>
            <person name="Ma J."/>
        </authorList>
    </citation>
    <scope>NUCLEOTIDE SEQUENCE [LARGE SCALE GENOMIC DNA]</scope>
    <source>
        <strain evidence="3">JCM 4738</strain>
    </source>
</reference>
<dbReference type="SUPFAM" id="SSF109854">
    <property type="entry name" value="DinB/YfiT-like putative metalloenzymes"/>
    <property type="match status" value="1"/>
</dbReference>
<organism evidence="2 3">
    <name type="scientific">Bhargavaea changchunensis</name>
    <dbReference type="NCBI Taxonomy" id="2134037"/>
    <lineage>
        <taxon>Bacteria</taxon>
        <taxon>Bacillati</taxon>
        <taxon>Bacillota</taxon>
        <taxon>Bacilli</taxon>
        <taxon>Bacillales</taxon>
        <taxon>Caryophanaceae</taxon>
        <taxon>Bhargavaea</taxon>
    </lineage>
</organism>
<evidence type="ECO:0000259" key="1">
    <source>
        <dbReference type="Pfam" id="PF12867"/>
    </source>
</evidence>
<dbReference type="Proteomes" id="UP001596483">
    <property type="component" value="Unassembled WGS sequence"/>
</dbReference>
<dbReference type="Pfam" id="PF12867">
    <property type="entry name" value="DinB_2"/>
    <property type="match status" value="1"/>
</dbReference>
<accession>A0ABW2NH53</accession>
<keyword evidence="3" id="KW-1185">Reference proteome</keyword>
<feature type="domain" description="DinB-like" evidence="1">
    <location>
        <begin position="36"/>
        <end position="157"/>
    </location>
</feature>
<dbReference type="Gene3D" id="1.20.120.450">
    <property type="entry name" value="dinb family like domain"/>
    <property type="match status" value="1"/>
</dbReference>
<gene>
    <name evidence="2" type="ORF">ACFQQH_16350</name>
</gene>
<dbReference type="InterPro" id="IPR034660">
    <property type="entry name" value="DinB/YfiT-like"/>
</dbReference>
<dbReference type="InterPro" id="IPR024775">
    <property type="entry name" value="DinB-like"/>
</dbReference>
<sequence>MEHGKETRKIIHEFGAYSNWLEKIKTIDSLVLMKPIAEGKWSPGEIIAHILKWDEHLNSSVIPDVLEGEGMEFPEFGTFNRRAADYARTIMPEELILEARDARNRLVSRLLQLPQEVLVRPVPSNGETRCPHTGSPYTLIYIIGDFIYHDHHHQKQVDDFLRDAQKHPVR</sequence>